<sequence>MRDFCLHNQAQRKRETAGSGRFIRRAGPVQDSDDSQDESTLPAYRQRGGKRSPDVQRVQDRRPPRPHLPYPEHAQATLQHRHTSRRGPGERAASHENLYGASLVRRGAGSTATFFTKSSFKDVGASEEMVKALKGIGIERPSFIQAAAYQVLMSGARHIVLADHAGSGKTLAYLLPLVQALREEEQSLCDSLTMRNAPRVIILAPTTELCAQVLMVARGLAKGAPFRAIALTGGFKWRTQKEALDEGVDVVVATPGRLGEHIKAGNLRLDQCRAVVLDEVDVLLGDTFAFAQQVAPLRDAAPEATRFVLVTATLAENVYLQLQQDFPGITPAFGPGLHRTAPGVLEQLVDCSGGDVINEETGFERKAAALLRVLKEQDCTRTIVFCNKIETCRKVENLLNRKGDGPLEEGLLVLPYHAAIEEGIRSKALKKFLAPPMDGAKMALVCTDRASRGIDSAHVEHVVLFDFPRDPSEYVRRAGRVSRGAGASGVVSILVLGRQVSLAKQILERNQKGLPIHKVPSG</sequence>
<evidence type="ECO:0008006" key="12">
    <source>
        <dbReference type="Google" id="ProtNLM"/>
    </source>
</evidence>
<dbReference type="Pfam" id="PF00271">
    <property type="entry name" value="Helicase_C"/>
    <property type="match status" value="1"/>
</dbReference>
<evidence type="ECO:0000259" key="9">
    <source>
        <dbReference type="PROSITE" id="PS51195"/>
    </source>
</evidence>
<organism evidence="10 11">
    <name type="scientific">Coccomyxa subellipsoidea</name>
    <dbReference type="NCBI Taxonomy" id="248742"/>
    <lineage>
        <taxon>Eukaryota</taxon>
        <taxon>Viridiplantae</taxon>
        <taxon>Chlorophyta</taxon>
        <taxon>core chlorophytes</taxon>
        <taxon>Trebouxiophyceae</taxon>
        <taxon>Trebouxiophyceae incertae sedis</taxon>
        <taxon>Coccomyxaceae</taxon>
        <taxon>Coccomyxa</taxon>
    </lineage>
</organism>
<dbReference type="Gene3D" id="3.40.50.300">
    <property type="entry name" value="P-loop containing nucleotide triphosphate hydrolases"/>
    <property type="match status" value="2"/>
</dbReference>
<dbReference type="InterPro" id="IPR027417">
    <property type="entry name" value="P-loop_NTPase"/>
</dbReference>
<feature type="region of interest" description="Disordered" evidence="6">
    <location>
        <begin position="1"/>
        <end position="93"/>
    </location>
</feature>
<accession>A0ABR2Z2B3</accession>
<keyword evidence="4" id="KW-0067">ATP-binding</keyword>
<comment type="caution">
    <text evidence="10">The sequence shown here is derived from an EMBL/GenBank/DDBJ whole genome shotgun (WGS) entry which is preliminary data.</text>
</comment>
<feature type="compositionally biased region" description="Basic and acidic residues" evidence="6">
    <location>
        <begin position="51"/>
        <end position="63"/>
    </location>
</feature>
<proteinExistence type="predicted"/>
<feature type="domain" description="DEAD-box RNA helicase Q" evidence="9">
    <location>
        <begin position="118"/>
        <end position="146"/>
    </location>
</feature>
<dbReference type="InterPro" id="IPR011545">
    <property type="entry name" value="DEAD/DEAH_box_helicase_dom"/>
</dbReference>
<dbReference type="SMART" id="SM00490">
    <property type="entry name" value="HELICc"/>
    <property type="match status" value="1"/>
</dbReference>
<dbReference type="SMART" id="SM00487">
    <property type="entry name" value="DEXDc"/>
    <property type="match status" value="1"/>
</dbReference>
<protein>
    <recommendedName>
        <fullName evidence="12">DEAD-domain-containing protein</fullName>
    </recommendedName>
</protein>
<dbReference type="InterPro" id="IPR044742">
    <property type="entry name" value="DEAD/DEAH_RhlB"/>
</dbReference>
<feature type="domain" description="Helicase C-terminal" evidence="8">
    <location>
        <begin position="366"/>
        <end position="522"/>
    </location>
</feature>
<dbReference type="CDD" id="cd18787">
    <property type="entry name" value="SF2_C_DEAD"/>
    <property type="match status" value="1"/>
</dbReference>
<dbReference type="CDD" id="cd00268">
    <property type="entry name" value="DEADc"/>
    <property type="match status" value="1"/>
</dbReference>
<dbReference type="Pfam" id="PF00270">
    <property type="entry name" value="DEAD"/>
    <property type="match status" value="1"/>
</dbReference>
<dbReference type="PROSITE" id="PS51192">
    <property type="entry name" value="HELICASE_ATP_BIND_1"/>
    <property type="match status" value="1"/>
</dbReference>
<dbReference type="SUPFAM" id="SSF52540">
    <property type="entry name" value="P-loop containing nucleoside triphosphate hydrolases"/>
    <property type="match status" value="1"/>
</dbReference>
<evidence type="ECO:0000256" key="2">
    <source>
        <dbReference type="ARBA" id="ARBA00022801"/>
    </source>
</evidence>
<reference evidence="10 11" key="1">
    <citation type="journal article" date="2024" name="Nat. Commun.">
        <title>Phylogenomics reveals the evolutionary origins of lichenization in chlorophyte algae.</title>
        <authorList>
            <person name="Puginier C."/>
            <person name="Libourel C."/>
            <person name="Otte J."/>
            <person name="Skaloud P."/>
            <person name="Haon M."/>
            <person name="Grisel S."/>
            <person name="Petersen M."/>
            <person name="Berrin J.G."/>
            <person name="Delaux P.M."/>
            <person name="Dal Grande F."/>
            <person name="Keller J."/>
        </authorList>
    </citation>
    <scope>NUCLEOTIDE SEQUENCE [LARGE SCALE GENOMIC DNA]</scope>
    <source>
        <strain evidence="10 11">SAG 216-7</strain>
    </source>
</reference>
<evidence type="ECO:0000256" key="1">
    <source>
        <dbReference type="ARBA" id="ARBA00022741"/>
    </source>
</evidence>
<keyword evidence="2" id="KW-0378">Hydrolase</keyword>
<dbReference type="InterPro" id="IPR014014">
    <property type="entry name" value="RNA_helicase_DEAD_Q_motif"/>
</dbReference>
<dbReference type="InterPro" id="IPR014001">
    <property type="entry name" value="Helicase_ATP-bd"/>
</dbReference>
<evidence type="ECO:0000256" key="6">
    <source>
        <dbReference type="SAM" id="MobiDB-lite"/>
    </source>
</evidence>
<evidence type="ECO:0000256" key="4">
    <source>
        <dbReference type="ARBA" id="ARBA00022840"/>
    </source>
</evidence>
<evidence type="ECO:0000313" key="11">
    <source>
        <dbReference type="Proteomes" id="UP001491310"/>
    </source>
</evidence>
<dbReference type="InterPro" id="IPR001650">
    <property type="entry name" value="Helicase_C-like"/>
</dbReference>
<evidence type="ECO:0000259" key="7">
    <source>
        <dbReference type="PROSITE" id="PS51192"/>
    </source>
</evidence>
<keyword evidence="1" id="KW-0547">Nucleotide-binding</keyword>
<dbReference type="PANTHER" id="PTHR47960">
    <property type="entry name" value="DEAD-BOX ATP-DEPENDENT RNA HELICASE 50"/>
    <property type="match status" value="1"/>
</dbReference>
<dbReference type="EMBL" id="JALJOT010000001">
    <property type="protein sequence ID" value="KAK9918313.1"/>
    <property type="molecule type" value="Genomic_DNA"/>
</dbReference>
<gene>
    <name evidence="10" type="ORF">WJX75_003120</name>
</gene>
<name>A0ABR2Z2B3_9CHLO</name>
<evidence type="ECO:0000313" key="10">
    <source>
        <dbReference type="EMBL" id="KAK9918313.1"/>
    </source>
</evidence>
<feature type="domain" description="Helicase ATP-binding" evidence="7">
    <location>
        <begin position="150"/>
        <end position="332"/>
    </location>
</feature>
<evidence type="ECO:0000259" key="8">
    <source>
        <dbReference type="PROSITE" id="PS51194"/>
    </source>
</evidence>
<dbReference type="Proteomes" id="UP001491310">
    <property type="component" value="Unassembled WGS sequence"/>
</dbReference>
<dbReference type="PROSITE" id="PS51195">
    <property type="entry name" value="Q_MOTIF"/>
    <property type="match status" value="1"/>
</dbReference>
<feature type="short sequence motif" description="Q motif" evidence="5">
    <location>
        <begin position="118"/>
        <end position="146"/>
    </location>
</feature>
<evidence type="ECO:0000256" key="5">
    <source>
        <dbReference type="PROSITE-ProRule" id="PRU00552"/>
    </source>
</evidence>
<evidence type="ECO:0000256" key="3">
    <source>
        <dbReference type="ARBA" id="ARBA00022806"/>
    </source>
</evidence>
<dbReference type="PROSITE" id="PS51194">
    <property type="entry name" value="HELICASE_CTER"/>
    <property type="match status" value="1"/>
</dbReference>
<keyword evidence="3" id="KW-0347">Helicase</keyword>
<keyword evidence="11" id="KW-1185">Reference proteome</keyword>